<dbReference type="PROSITE" id="PS51840">
    <property type="entry name" value="C2_NT"/>
    <property type="match status" value="1"/>
</dbReference>
<organism evidence="3 4">
    <name type="scientific">Blepharisma stoltei</name>
    <dbReference type="NCBI Taxonomy" id="1481888"/>
    <lineage>
        <taxon>Eukaryota</taxon>
        <taxon>Sar</taxon>
        <taxon>Alveolata</taxon>
        <taxon>Ciliophora</taxon>
        <taxon>Postciliodesmatophora</taxon>
        <taxon>Heterotrichea</taxon>
        <taxon>Heterotrichida</taxon>
        <taxon>Blepharismidae</taxon>
        <taxon>Blepharisma</taxon>
    </lineage>
</organism>
<evidence type="ECO:0000259" key="2">
    <source>
        <dbReference type="PROSITE" id="PS51840"/>
    </source>
</evidence>
<protein>
    <recommendedName>
        <fullName evidence="2">C2 NT-type domain-containing protein</fullName>
    </recommendedName>
</protein>
<accession>A0AAU9ID20</accession>
<dbReference type="Pfam" id="PF10358">
    <property type="entry name" value="NT-C2"/>
    <property type="match status" value="1"/>
</dbReference>
<sequence>MSKVFQRINTIRETFSYEIHVHYIILSVPKETLLKVVWRKKEFLVETRVITMTPEEKKVEINEQLIMPINTLYKKKATGVYRPKETELKIEGESNGKHFDIGKVILNLADYIESPIRESSYQILKSKDKNAEICLSIKAEHIETHKEAVEMEMENAEKALKQAENLETKIEENHEESKGETDSSLFGNAIGEIQIYKEKLEKNLAKIEEISNENQELRENLKEKEKKEKYNEELEEKLDRTKSKGKELKKKITNLKGGQAELEELIIKEKKEIEKLKEINEEKSKGNKKVSHLESKVLDLEEEISKLKGKTAIKAEIIHSLTTNNNALEEKNQALEKELHRLQNLEEEFNRKKEENEESPEKIEDQINDLNERMKTILRRHTEYRK</sequence>
<proteinExistence type="predicted"/>
<evidence type="ECO:0000313" key="4">
    <source>
        <dbReference type="Proteomes" id="UP001162131"/>
    </source>
</evidence>
<comment type="caution">
    <text evidence="3">The sequence shown here is derived from an EMBL/GenBank/DDBJ whole genome shotgun (WGS) entry which is preliminary data.</text>
</comment>
<dbReference type="EMBL" id="CAJZBQ010000005">
    <property type="protein sequence ID" value="CAG9311805.1"/>
    <property type="molecule type" value="Genomic_DNA"/>
</dbReference>
<dbReference type="Proteomes" id="UP001162131">
    <property type="component" value="Unassembled WGS sequence"/>
</dbReference>
<dbReference type="AlphaFoldDB" id="A0AAU9ID20"/>
<evidence type="ECO:0000256" key="1">
    <source>
        <dbReference type="SAM" id="MobiDB-lite"/>
    </source>
</evidence>
<name>A0AAU9ID20_9CILI</name>
<evidence type="ECO:0000313" key="3">
    <source>
        <dbReference type="EMBL" id="CAG9311805.1"/>
    </source>
</evidence>
<feature type="region of interest" description="Disordered" evidence="1">
    <location>
        <begin position="348"/>
        <end position="370"/>
    </location>
</feature>
<dbReference type="InterPro" id="IPR019448">
    <property type="entry name" value="NT-C2"/>
</dbReference>
<gene>
    <name evidence="3" type="ORF">BSTOLATCC_MIC5065</name>
</gene>
<feature type="domain" description="C2 NT-type" evidence="2">
    <location>
        <begin position="5"/>
        <end position="141"/>
    </location>
</feature>
<reference evidence="3" key="1">
    <citation type="submission" date="2021-09" db="EMBL/GenBank/DDBJ databases">
        <authorList>
            <consortium name="AG Swart"/>
            <person name="Singh M."/>
            <person name="Singh A."/>
            <person name="Seah K."/>
            <person name="Emmerich C."/>
        </authorList>
    </citation>
    <scope>NUCLEOTIDE SEQUENCE</scope>
    <source>
        <strain evidence="3">ATCC30299</strain>
    </source>
</reference>
<keyword evidence="4" id="KW-1185">Reference proteome</keyword>